<evidence type="ECO:0000256" key="6">
    <source>
        <dbReference type="ARBA" id="ARBA00022692"/>
    </source>
</evidence>
<evidence type="ECO:0000256" key="4">
    <source>
        <dbReference type="ARBA" id="ARBA00022475"/>
    </source>
</evidence>
<dbReference type="PANTHER" id="PTHR30133:SF4">
    <property type="entry name" value="ARGININE_ORNITHINE TRANSPORT PROTEIN AOTQ"/>
    <property type="match status" value="1"/>
</dbReference>
<keyword evidence="5" id="KW-0997">Cell inner membrane</keyword>
<keyword evidence="6 9" id="KW-0812">Transmembrane</keyword>
<dbReference type="Gene3D" id="1.10.3720.10">
    <property type="entry name" value="MetI-like"/>
    <property type="match status" value="1"/>
</dbReference>
<protein>
    <submittedName>
        <fullName evidence="11">Arginine/ornithine transport system permease protein</fullName>
    </submittedName>
    <submittedName>
        <fullName evidence="12">Histidine transport system permease protein HisQ</fullName>
    </submittedName>
</protein>
<dbReference type="InterPro" id="IPR000515">
    <property type="entry name" value="MetI-like"/>
</dbReference>
<sequence>MLDYLPGILHGALLTVGVSLGALAVSVLLGLLGATAKLSGRTPLVVLATLYTTVIRGIPELVLMLLVFYGGTIGLNALLETWGAAEPVDINPFVAGVVTIGFIYGAYMTETFRGAILAVPRGQMEAAWAFGMGRLATFVRITLPQMVRHALPGFTNNWLVLIKSTALVSLIGLKDMTFLAKQASAATREPFFFFLFVGGLFLLYTSASLWALRWLQRRFSAGVRQADGWHG</sequence>
<dbReference type="Pfam" id="PF00528">
    <property type="entry name" value="BPD_transp_1"/>
    <property type="match status" value="1"/>
</dbReference>
<evidence type="ECO:0000259" key="10">
    <source>
        <dbReference type="PROSITE" id="PS50928"/>
    </source>
</evidence>
<evidence type="ECO:0000313" key="12">
    <source>
        <dbReference type="EMBL" id="TSE24132.1"/>
    </source>
</evidence>
<feature type="transmembrane region" description="Helical" evidence="9">
    <location>
        <begin position="191"/>
        <end position="212"/>
    </location>
</feature>
<name>A0A4R3L3Y8_9BURK</name>
<dbReference type="SUPFAM" id="SSF161098">
    <property type="entry name" value="MetI-like"/>
    <property type="match status" value="1"/>
</dbReference>
<reference evidence="11 13" key="1">
    <citation type="submission" date="2019-03" db="EMBL/GenBank/DDBJ databases">
        <title>Genomic Encyclopedia of Type Strains, Phase IV (KMG-IV): sequencing the most valuable type-strain genomes for metagenomic binning, comparative biology and taxonomic classification.</title>
        <authorList>
            <person name="Goeker M."/>
        </authorList>
    </citation>
    <scope>NUCLEOTIDE SEQUENCE [LARGE SCALE GENOMIC DNA]</scope>
    <source>
        <strain evidence="11 13">DSM 12034</strain>
    </source>
</reference>
<dbReference type="GO" id="GO:0043190">
    <property type="term" value="C:ATP-binding cassette (ABC) transporter complex"/>
    <property type="evidence" value="ECO:0007669"/>
    <property type="project" value="InterPro"/>
</dbReference>
<feature type="transmembrane region" description="Helical" evidence="9">
    <location>
        <begin position="44"/>
        <end position="70"/>
    </location>
</feature>
<evidence type="ECO:0000313" key="11">
    <source>
        <dbReference type="EMBL" id="TCS93992.1"/>
    </source>
</evidence>
<keyword evidence="4" id="KW-1003">Cell membrane</keyword>
<dbReference type="InterPro" id="IPR010065">
    <property type="entry name" value="AA_ABC_transptr_permease_3TM"/>
</dbReference>
<feature type="domain" description="ABC transmembrane type-1" evidence="10">
    <location>
        <begin position="12"/>
        <end position="213"/>
    </location>
</feature>
<dbReference type="InterPro" id="IPR051613">
    <property type="entry name" value="ABC_transp_permease_HisMQ"/>
</dbReference>
<evidence type="ECO:0000256" key="2">
    <source>
        <dbReference type="ARBA" id="ARBA00010072"/>
    </source>
</evidence>
<feature type="transmembrane region" description="Helical" evidence="9">
    <location>
        <begin position="150"/>
        <end position="171"/>
    </location>
</feature>
<dbReference type="GO" id="GO:0022857">
    <property type="term" value="F:transmembrane transporter activity"/>
    <property type="evidence" value="ECO:0007669"/>
    <property type="project" value="InterPro"/>
</dbReference>
<dbReference type="PROSITE" id="PS50928">
    <property type="entry name" value="ABC_TM1"/>
    <property type="match status" value="1"/>
</dbReference>
<dbReference type="RefSeq" id="WP_132963654.1">
    <property type="nucleotide sequence ID" value="NZ_DAIPFN010000034.1"/>
</dbReference>
<dbReference type="CDD" id="cd06261">
    <property type="entry name" value="TM_PBP2"/>
    <property type="match status" value="1"/>
</dbReference>
<feature type="transmembrane region" description="Helical" evidence="9">
    <location>
        <begin position="90"/>
        <end position="107"/>
    </location>
</feature>
<proteinExistence type="inferred from homology"/>
<gene>
    <name evidence="12" type="primary">hisQ</name>
    <name evidence="11" type="ORF">EDC36_12222</name>
    <name evidence="12" type="ORF">Tigna_00133</name>
</gene>
<dbReference type="InterPro" id="IPR035906">
    <property type="entry name" value="MetI-like_sf"/>
</dbReference>
<evidence type="ECO:0000256" key="7">
    <source>
        <dbReference type="ARBA" id="ARBA00022989"/>
    </source>
</evidence>
<evidence type="ECO:0000256" key="8">
    <source>
        <dbReference type="ARBA" id="ARBA00023136"/>
    </source>
</evidence>
<evidence type="ECO:0000256" key="9">
    <source>
        <dbReference type="RuleBase" id="RU363032"/>
    </source>
</evidence>
<evidence type="ECO:0000256" key="1">
    <source>
        <dbReference type="ARBA" id="ARBA00004429"/>
    </source>
</evidence>
<dbReference type="PANTHER" id="PTHR30133">
    <property type="entry name" value="CATIONIC AMINO ACID TRANSPORTER, MEMBRANE COMPONENT"/>
    <property type="match status" value="1"/>
</dbReference>
<dbReference type="Proteomes" id="UP000315577">
    <property type="component" value="Unassembled WGS sequence"/>
</dbReference>
<keyword evidence="14" id="KW-1185">Reference proteome</keyword>
<evidence type="ECO:0000313" key="13">
    <source>
        <dbReference type="Proteomes" id="UP000295536"/>
    </source>
</evidence>
<dbReference type="AlphaFoldDB" id="A0A4R3L3Y8"/>
<evidence type="ECO:0000256" key="3">
    <source>
        <dbReference type="ARBA" id="ARBA00022448"/>
    </source>
</evidence>
<keyword evidence="7 9" id="KW-1133">Transmembrane helix</keyword>
<comment type="subcellular location">
    <subcellularLocation>
        <location evidence="1">Cell inner membrane</location>
        <topology evidence="1">Multi-pass membrane protein</topology>
    </subcellularLocation>
    <subcellularLocation>
        <location evidence="9">Cell membrane</location>
        <topology evidence="9">Multi-pass membrane protein</topology>
    </subcellularLocation>
</comment>
<comment type="similarity">
    <text evidence="2">Belongs to the binding-protein-dependent transport system permease family. HisMQ subfamily.</text>
</comment>
<reference evidence="12 14" key="2">
    <citation type="submission" date="2019-07" db="EMBL/GenBank/DDBJ databases">
        <title>Tepidimonas ignava SPS-1037 draft genome.</title>
        <authorList>
            <person name="Da Costa M.S."/>
            <person name="Froufe H.J.C."/>
            <person name="Egas C."/>
            <person name="Albuquerque L."/>
        </authorList>
    </citation>
    <scope>NUCLEOTIDE SEQUENCE [LARGE SCALE GENOMIC DNA]</scope>
    <source>
        <strain evidence="12 14">SPS-1037</strain>
    </source>
</reference>
<comment type="caution">
    <text evidence="11">The sequence shown here is derived from an EMBL/GenBank/DDBJ whole genome shotgun (WGS) entry which is preliminary data.</text>
</comment>
<dbReference type="Proteomes" id="UP000295536">
    <property type="component" value="Unassembled WGS sequence"/>
</dbReference>
<dbReference type="OrthoDB" id="7026155at2"/>
<dbReference type="EMBL" id="VJNC01000001">
    <property type="protein sequence ID" value="TSE24132.1"/>
    <property type="molecule type" value="Genomic_DNA"/>
</dbReference>
<evidence type="ECO:0000313" key="14">
    <source>
        <dbReference type="Proteomes" id="UP000315577"/>
    </source>
</evidence>
<evidence type="ECO:0000256" key="5">
    <source>
        <dbReference type="ARBA" id="ARBA00022519"/>
    </source>
</evidence>
<organism evidence="11 13">
    <name type="scientific">Tepidimonas ignava</name>
    <dbReference type="NCBI Taxonomy" id="114249"/>
    <lineage>
        <taxon>Bacteria</taxon>
        <taxon>Pseudomonadati</taxon>
        <taxon>Pseudomonadota</taxon>
        <taxon>Betaproteobacteria</taxon>
        <taxon>Burkholderiales</taxon>
        <taxon>Tepidimonas</taxon>
    </lineage>
</organism>
<keyword evidence="3 9" id="KW-0813">Transport</keyword>
<dbReference type="NCBIfam" id="TIGR01726">
    <property type="entry name" value="HEQRo_perm_3TM"/>
    <property type="match status" value="1"/>
</dbReference>
<accession>A0A4R3L3Y8</accession>
<feature type="transmembrane region" description="Helical" evidence="9">
    <location>
        <begin position="12"/>
        <end position="32"/>
    </location>
</feature>
<dbReference type="EMBL" id="SMAH01000022">
    <property type="protein sequence ID" value="TCS93992.1"/>
    <property type="molecule type" value="Genomic_DNA"/>
</dbReference>
<keyword evidence="8 9" id="KW-0472">Membrane</keyword>